<reference evidence="2 3" key="1">
    <citation type="submission" date="2018-10" db="EMBL/GenBank/DDBJ databases">
        <title>Paraburkholderia sp. 7MK8-2, isolated from soil.</title>
        <authorList>
            <person name="Gao Z.-H."/>
            <person name="Qiu L.-H."/>
        </authorList>
    </citation>
    <scope>NUCLEOTIDE SEQUENCE [LARGE SCALE GENOMIC DNA]</scope>
    <source>
        <strain evidence="2 3">7MK8-2</strain>
    </source>
</reference>
<dbReference type="SUPFAM" id="SSF53955">
    <property type="entry name" value="Lysozyme-like"/>
    <property type="match status" value="1"/>
</dbReference>
<gene>
    <name evidence="2" type="ORF">D7S89_08305</name>
</gene>
<evidence type="ECO:0000313" key="2">
    <source>
        <dbReference type="EMBL" id="RKP51041.1"/>
    </source>
</evidence>
<protein>
    <submittedName>
        <fullName evidence="2">Lytic transglycosylase</fullName>
    </submittedName>
</protein>
<dbReference type="Proteomes" id="UP000280434">
    <property type="component" value="Unassembled WGS sequence"/>
</dbReference>
<dbReference type="InterPro" id="IPR008258">
    <property type="entry name" value="Transglycosylase_SLT_dom_1"/>
</dbReference>
<comment type="caution">
    <text evidence="2">The sequence shown here is derived from an EMBL/GenBank/DDBJ whole genome shotgun (WGS) entry which is preliminary data.</text>
</comment>
<dbReference type="OrthoDB" id="9808681at2"/>
<dbReference type="AlphaFoldDB" id="A0A494XMS5"/>
<evidence type="ECO:0000259" key="1">
    <source>
        <dbReference type="Pfam" id="PF01464"/>
    </source>
</evidence>
<dbReference type="CDD" id="cd13400">
    <property type="entry name" value="LT_IagB-like"/>
    <property type="match status" value="1"/>
</dbReference>
<dbReference type="InterPro" id="IPR023346">
    <property type="entry name" value="Lysozyme-like_dom_sf"/>
</dbReference>
<keyword evidence="3" id="KW-1185">Reference proteome</keyword>
<accession>A0A494XMS5</accession>
<dbReference type="RefSeq" id="WP_121277125.1">
    <property type="nucleotide sequence ID" value="NZ_RBZV01000002.1"/>
</dbReference>
<dbReference type="Pfam" id="PF01464">
    <property type="entry name" value="SLT"/>
    <property type="match status" value="1"/>
</dbReference>
<evidence type="ECO:0000313" key="3">
    <source>
        <dbReference type="Proteomes" id="UP000280434"/>
    </source>
</evidence>
<dbReference type="Gene3D" id="1.10.530.10">
    <property type="match status" value="1"/>
</dbReference>
<name>A0A494XMS5_9BURK</name>
<dbReference type="EMBL" id="RBZV01000002">
    <property type="protein sequence ID" value="RKP51041.1"/>
    <property type="molecule type" value="Genomic_DNA"/>
</dbReference>
<sequence>MVSGLTAALLTCVLRAGDAMQVPPQLLISVMSVEGGAIGTVAHNRNATEDLGLMQINTGAWLDLVAQAQFGGNQRDAYVRLRDDGCYNIEVGAWILSRAIASEGGDVWAGVGRYHSNTPALKRGYAIKVKEAYERLFSRPG</sequence>
<proteinExistence type="predicted"/>
<organism evidence="2 3">
    <name type="scientific">Trinickia fusca</name>
    <dbReference type="NCBI Taxonomy" id="2419777"/>
    <lineage>
        <taxon>Bacteria</taxon>
        <taxon>Pseudomonadati</taxon>
        <taxon>Pseudomonadota</taxon>
        <taxon>Betaproteobacteria</taxon>
        <taxon>Burkholderiales</taxon>
        <taxon>Burkholderiaceae</taxon>
        <taxon>Trinickia</taxon>
    </lineage>
</organism>
<feature type="domain" description="Transglycosylase SLT" evidence="1">
    <location>
        <begin position="12"/>
        <end position="122"/>
    </location>
</feature>